<gene>
    <name evidence="1" type="ORF">EVA_07759</name>
</gene>
<proteinExistence type="predicted"/>
<reference evidence="1" key="1">
    <citation type="journal article" date="2012" name="PLoS ONE">
        <title>Gene sets for utilization of primary and secondary nutrition supplies in the distal gut of endangered iberian lynx.</title>
        <authorList>
            <person name="Alcaide M."/>
            <person name="Messina E."/>
            <person name="Richter M."/>
            <person name="Bargiela R."/>
            <person name="Peplies J."/>
            <person name="Huws S.A."/>
            <person name="Newbold C.J."/>
            <person name="Golyshin P.N."/>
            <person name="Simon M.A."/>
            <person name="Lopez G."/>
            <person name="Yakimov M.M."/>
            <person name="Ferrer M."/>
        </authorList>
    </citation>
    <scope>NUCLEOTIDE SEQUENCE</scope>
</reference>
<comment type="caution">
    <text evidence="1">The sequence shown here is derived from an EMBL/GenBank/DDBJ whole genome shotgun (WGS) entry which is preliminary data.</text>
</comment>
<keyword evidence="1" id="KW-0347">Helicase</keyword>
<feature type="non-terminal residue" evidence="1">
    <location>
        <position position="55"/>
    </location>
</feature>
<protein>
    <submittedName>
        <fullName evidence="1">Restriction enzymes type I helicase subunit</fullName>
    </submittedName>
</protein>
<organism evidence="1">
    <name type="scientific">gut metagenome</name>
    <dbReference type="NCBI Taxonomy" id="749906"/>
    <lineage>
        <taxon>unclassified sequences</taxon>
        <taxon>metagenomes</taxon>
        <taxon>organismal metagenomes</taxon>
    </lineage>
</organism>
<keyword evidence="1" id="KW-0547">Nucleotide-binding</keyword>
<dbReference type="EMBL" id="AMCI01001909">
    <property type="protein sequence ID" value="EJX04131.1"/>
    <property type="molecule type" value="Genomic_DNA"/>
</dbReference>
<keyword evidence="1" id="KW-0067">ATP-binding</keyword>
<accession>J9CV85</accession>
<name>J9CV85_9ZZZZ</name>
<evidence type="ECO:0000313" key="1">
    <source>
        <dbReference type="EMBL" id="EJX04131.1"/>
    </source>
</evidence>
<dbReference type="AlphaFoldDB" id="J9CV85"/>
<keyword evidence="1" id="KW-0378">Hydrolase</keyword>
<dbReference type="GO" id="GO:0004386">
    <property type="term" value="F:helicase activity"/>
    <property type="evidence" value="ECO:0007669"/>
    <property type="project" value="UniProtKB-KW"/>
</dbReference>
<sequence length="55" mass="6003">MGTSGSLIWTLLGAKTIEIIHRNIDKIDIGTPLEDLVVDGDVIDMVLEQAKDNPK</sequence>